<feature type="domain" description="SMP-30/Gluconolactonase/LRE-like region" evidence="1">
    <location>
        <begin position="57"/>
        <end position="127"/>
    </location>
</feature>
<organism evidence="2 3">
    <name type="scientific">Amycolatopsis deserti</name>
    <dbReference type="NCBI Taxonomy" id="185696"/>
    <lineage>
        <taxon>Bacteria</taxon>
        <taxon>Bacillati</taxon>
        <taxon>Actinomycetota</taxon>
        <taxon>Actinomycetes</taxon>
        <taxon>Pseudonocardiales</taxon>
        <taxon>Pseudonocardiaceae</taxon>
        <taxon>Amycolatopsis</taxon>
    </lineage>
</organism>
<evidence type="ECO:0000313" key="2">
    <source>
        <dbReference type="EMBL" id="GHE89993.1"/>
    </source>
</evidence>
<accession>A0ABQ3IPU6</accession>
<proteinExistence type="predicted"/>
<dbReference type="InterPro" id="IPR011042">
    <property type="entry name" value="6-blade_b-propeller_TolB-like"/>
</dbReference>
<dbReference type="EMBL" id="BNAU01000002">
    <property type="protein sequence ID" value="GHE89993.1"/>
    <property type="molecule type" value="Genomic_DNA"/>
</dbReference>
<gene>
    <name evidence="2" type="ORF">GCM10017786_22760</name>
</gene>
<comment type="caution">
    <text evidence="2">The sequence shown here is derived from an EMBL/GenBank/DDBJ whole genome shotgun (WGS) entry which is preliminary data.</text>
</comment>
<dbReference type="SUPFAM" id="SSF63829">
    <property type="entry name" value="Calcium-dependent phosphotriesterase"/>
    <property type="match status" value="1"/>
</dbReference>
<name>A0ABQ3IPU6_9PSEU</name>
<sequence length="136" mass="14654">MRAVGSDREHQLTIDLDAPIPGAEIFDALLAPHCPLRPLPLAASLQVEHRHPLQRRRRAAGLPSPEWTVCSAADGGWIAAAGRGIAILDDGVRWLARVVPESMRMNDGVADGSGRFWAGAMAWDARPDHLHSISAS</sequence>
<evidence type="ECO:0000259" key="1">
    <source>
        <dbReference type="Pfam" id="PF08450"/>
    </source>
</evidence>
<reference evidence="3" key="1">
    <citation type="journal article" date="2019" name="Int. J. Syst. Evol. Microbiol.">
        <title>The Global Catalogue of Microorganisms (GCM) 10K type strain sequencing project: providing services to taxonomists for standard genome sequencing and annotation.</title>
        <authorList>
            <consortium name="The Broad Institute Genomics Platform"/>
            <consortium name="The Broad Institute Genome Sequencing Center for Infectious Disease"/>
            <person name="Wu L."/>
            <person name="Ma J."/>
        </authorList>
    </citation>
    <scope>NUCLEOTIDE SEQUENCE [LARGE SCALE GENOMIC DNA]</scope>
    <source>
        <strain evidence="3">CGMCC 4.7677</strain>
    </source>
</reference>
<dbReference type="Proteomes" id="UP000605897">
    <property type="component" value="Unassembled WGS sequence"/>
</dbReference>
<keyword evidence="3" id="KW-1185">Reference proteome</keyword>
<dbReference type="Gene3D" id="2.120.10.30">
    <property type="entry name" value="TolB, C-terminal domain"/>
    <property type="match status" value="1"/>
</dbReference>
<evidence type="ECO:0000313" key="3">
    <source>
        <dbReference type="Proteomes" id="UP000605897"/>
    </source>
</evidence>
<dbReference type="InterPro" id="IPR013658">
    <property type="entry name" value="SGL"/>
</dbReference>
<dbReference type="Pfam" id="PF08450">
    <property type="entry name" value="SGL"/>
    <property type="match status" value="1"/>
</dbReference>
<protein>
    <recommendedName>
        <fullName evidence="1">SMP-30/Gluconolactonase/LRE-like region domain-containing protein</fullName>
    </recommendedName>
</protein>